<dbReference type="EMBL" id="VZPB01000055">
    <property type="protein sequence ID" value="KAB0576711.1"/>
    <property type="molecule type" value="Genomic_DNA"/>
</dbReference>
<keyword evidence="1" id="KW-0472">Membrane</keyword>
<feature type="domain" description="Potassium channel" evidence="2">
    <location>
        <begin position="76"/>
        <end position="128"/>
    </location>
</feature>
<sequence>MGIVVLAVASLIALTTLLHYEVLSRVDALLPGLRTPRRSKLLVVMFAVFLAHALQIALYGFTLYGLQRGGLGHLTASGQADLGASLYFSAETFTSLGFGDLVPVGPLRLLAGVEALNGLVLIGWSASYAYLAMERFWREARPSDDR</sequence>
<protein>
    <submittedName>
        <fullName evidence="3">Two pore domain potassium channel family protein</fullName>
    </submittedName>
</protein>
<keyword evidence="3" id="KW-0406">Ion transport</keyword>
<accession>A0A643F916</accession>
<organism evidence="3 4">
    <name type="scientific">Ideonella dechloratans</name>
    <dbReference type="NCBI Taxonomy" id="36863"/>
    <lineage>
        <taxon>Bacteria</taxon>
        <taxon>Pseudomonadati</taxon>
        <taxon>Pseudomonadota</taxon>
        <taxon>Betaproteobacteria</taxon>
        <taxon>Burkholderiales</taxon>
        <taxon>Sphaerotilaceae</taxon>
        <taxon>Ideonella</taxon>
    </lineage>
</organism>
<dbReference type="GO" id="GO:0034220">
    <property type="term" value="P:monoatomic ion transmembrane transport"/>
    <property type="evidence" value="ECO:0007669"/>
    <property type="project" value="UniProtKB-KW"/>
</dbReference>
<evidence type="ECO:0000256" key="1">
    <source>
        <dbReference type="SAM" id="Phobius"/>
    </source>
</evidence>
<keyword evidence="1" id="KW-1133">Transmembrane helix</keyword>
<keyword evidence="3" id="KW-0813">Transport</keyword>
<comment type="caution">
    <text evidence="3">The sequence shown here is derived from an EMBL/GenBank/DDBJ whole genome shotgun (WGS) entry which is preliminary data.</text>
</comment>
<dbReference type="Pfam" id="PF07885">
    <property type="entry name" value="Ion_trans_2"/>
    <property type="match status" value="1"/>
</dbReference>
<dbReference type="InterPro" id="IPR013099">
    <property type="entry name" value="K_chnl_dom"/>
</dbReference>
<evidence type="ECO:0000313" key="3">
    <source>
        <dbReference type="EMBL" id="KAB0576711.1"/>
    </source>
</evidence>
<name>A0A643F916_IDEDE</name>
<evidence type="ECO:0000313" key="4">
    <source>
        <dbReference type="Proteomes" id="UP000430120"/>
    </source>
</evidence>
<keyword evidence="4" id="KW-1185">Reference proteome</keyword>
<dbReference type="AlphaFoldDB" id="A0A643F916"/>
<keyword evidence="1" id="KW-0812">Transmembrane</keyword>
<dbReference type="RefSeq" id="WP_151125391.1">
    <property type="nucleotide sequence ID" value="NZ_CP088081.1"/>
</dbReference>
<keyword evidence="3" id="KW-0407">Ion channel</keyword>
<dbReference type="SUPFAM" id="SSF81324">
    <property type="entry name" value="Voltage-gated potassium channels"/>
    <property type="match status" value="1"/>
</dbReference>
<gene>
    <name evidence="3" type="ORF">F7Q92_17545</name>
</gene>
<feature type="transmembrane region" description="Helical" evidence="1">
    <location>
        <begin position="42"/>
        <end position="64"/>
    </location>
</feature>
<evidence type="ECO:0000259" key="2">
    <source>
        <dbReference type="Pfam" id="PF07885"/>
    </source>
</evidence>
<reference evidence="3 4" key="1">
    <citation type="submission" date="2019-09" db="EMBL/GenBank/DDBJ databases">
        <title>Draft genome sequences of 48 bacterial type strains from the CCUG.</title>
        <authorList>
            <person name="Tunovic T."/>
            <person name="Pineiro-Iglesias B."/>
            <person name="Unosson C."/>
            <person name="Inganas E."/>
            <person name="Ohlen M."/>
            <person name="Cardew S."/>
            <person name="Jensie-Markopoulos S."/>
            <person name="Salva-Serra F."/>
            <person name="Jaen-Luchoro D."/>
            <person name="Karlsson R."/>
            <person name="Svensson-Stadler L."/>
            <person name="Chun J."/>
            <person name="Moore E."/>
        </authorList>
    </citation>
    <scope>NUCLEOTIDE SEQUENCE [LARGE SCALE GENOMIC DNA]</scope>
    <source>
        <strain evidence="3 4">CCUG 30977</strain>
    </source>
</reference>
<dbReference type="Proteomes" id="UP000430120">
    <property type="component" value="Unassembled WGS sequence"/>
</dbReference>
<dbReference type="Gene3D" id="1.10.287.70">
    <property type="match status" value="1"/>
</dbReference>
<dbReference type="OrthoDB" id="9813518at2"/>
<feature type="transmembrane region" description="Helical" evidence="1">
    <location>
        <begin position="109"/>
        <end position="131"/>
    </location>
</feature>
<proteinExistence type="predicted"/>